<evidence type="ECO:0000256" key="1">
    <source>
        <dbReference type="SAM" id="SignalP"/>
    </source>
</evidence>
<feature type="signal peptide" evidence="1">
    <location>
        <begin position="1"/>
        <end position="19"/>
    </location>
</feature>
<feature type="chain" id="PRO_5040876183" evidence="1">
    <location>
        <begin position="20"/>
        <end position="201"/>
    </location>
</feature>
<feature type="domain" description="3-keto-alpha-glucoside-1,2-lyase/3-keto-2-hydroxy-glucal hydratase" evidence="2">
    <location>
        <begin position="25"/>
        <end position="197"/>
    </location>
</feature>
<dbReference type="PROSITE" id="PS51257">
    <property type="entry name" value="PROKAR_LIPOPROTEIN"/>
    <property type="match status" value="1"/>
</dbReference>
<dbReference type="Proteomes" id="UP001145087">
    <property type="component" value="Unassembled WGS sequence"/>
</dbReference>
<proteinExistence type="predicted"/>
<dbReference type="GO" id="GO:0016787">
    <property type="term" value="F:hydrolase activity"/>
    <property type="evidence" value="ECO:0007669"/>
    <property type="project" value="InterPro"/>
</dbReference>
<dbReference type="RefSeq" id="WP_343335512.1">
    <property type="nucleotide sequence ID" value="NZ_JAPOHD010000067.1"/>
</dbReference>
<dbReference type="AlphaFoldDB" id="A0A9X3FB99"/>
<comment type="caution">
    <text evidence="3">The sequence shown here is derived from an EMBL/GenBank/DDBJ whole genome shotgun (WGS) entry which is preliminary data.</text>
</comment>
<sequence>MRKSIFLVSALIVSLLLGACNNEPKWQSLFNGKKLDGWTVRGKAVWTVKDGVLIGEGENGHIYAAPELTDLEVKGKFRITSTGRDANSGLYFRANPPADNPDGYPRGYEAQICNSQDAHTGWLWKPGTPTGKASSNPTKDGVWFDYRIKMVGSHIEFWINDQSVMTYNDDEYKKGYFAIQCHNPGMKIEAKELYYRDLSKK</sequence>
<dbReference type="Pfam" id="PF06439">
    <property type="entry name" value="3keto-disac_hyd"/>
    <property type="match status" value="1"/>
</dbReference>
<protein>
    <submittedName>
        <fullName evidence="3">DUF1080 domain-containing protein</fullName>
    </submittedName>
</protein>
<reference evidence="3" key="1">
    <citation type="submission" date="2022-11" db="EMBL/GenBank/DDBJ databases">
        <title>Marilongibacter aestuarii gen. nov., sp. nov., isolated from tidal flat sediment.</title>
        <authorList>
            <person name="Jiayan W."/>
        </authorList>
    </citation>
    <scope>NUCLEOTIDE SEQUENCE</scope>
    <source>
        <strain evidence="3">Z1-6</strain>
    </source>
</reference>
<name>A0A9X3FB99_9BACT</name>
<evidence type="ECO:0000313" key="4">
    <source>
        <dbReference type="Proteomes" id="UP001145087"/>
    </source>
</evidence>
<keyword evidence="4" id="KW-1185">Reference proteome</keyword>
<dbReference type="Gene3D" id="2.60.120.560">
    <property type="entry name" value="Exo-inulinase, domain 1"/>
    <property type="match status" value="1"/>
</dbReference>
<dbReference type="InterPro" id="IPR010496">
    <property type="entry name" value="AL/BT2_dom"/>
</dbReference>
<evidence type="ECO:0000259" key="2">
    <source>
        <dbReference type="Pfam" id="PF06439"/>
    </source>
</evidence>
<evidence type="ECO:0000313" key="3">
    <source>
        <dbReference type="EMBL" id="MCY1723187.1"/>
    </source>
</evidence>
<keyword evidence="1" id="KW-0732">Signal</keyword>
<dbReference type="EMBL" id="JAPOHD010000067">
    <property type="protein sequence ID" value="MCY1723187.1"/>
    <property type="molecule type" value="Genomic_DNA"/>
</dbReference>
<accession>A0A9X3FB99</accession>
<gene>
    <name evidence="3" type="ORF">OU798_22755</name>
</gene>
<organism evidence="3 4">
    <name type="scientific">Draconibacterium aestuarii</name>
    <dbReference type="NCBI Taxonomy" id="2998507"/>
    <lineage>
        <taxon>Bacteria</taxon>
        <taxon>Pseudomonadati</taxon>
        <taxon>Bacteroidota</taxon>
        <taxon>Bacteroidia</taxon>
        <taxon>Marinilabiliales</taxon>
        <taxon>Prolixibacteraceae</taxon>
        <taxon>Draconibacterium</taxon>
    </lineage>
</organism>